<evidence type="ECO:0000313" key="6">
    <source>
        <dbReference type="EMBL" id="WWC88622.1"/>
    </source>
</evidence>
<evidence type="ECO:0000256" key="4">
    <source>
        <dbReference type="ARBA" id="ARBA00044511"/>
    </source>
</evidence>
<gene>
    <name evidence="6" type="ORF">L201_003535</name>
</gene>
<evidence type="ECO:0000313" key="7">
    <source>
        <dbReference type="Proteomes" id="UP001355207"/>
    </source>
</evidence>
<comment type="similarity">
    <text evidence="1">Belongs to the CCM1 family.</text>
</comment>
<proteinExistence type="inferred from homology"/>
<dbReference type="PANTHER" id="PTHR47936">
    <property type="entry name" value="PPR_LONG DOMAIN-CONTAINING PROTEIN"/>
    <property type="match status" value="1"/>
</dbReference>
<comment type="function">
    <text evidence="3">Regulates mitochondrial small subunit maturation by controlling 15S rRNA 5'-end processing. Localizes to the 5' precursor of the 15S rRNA in a position that is subsequently occupied by mS47 in the mature yeast mtSSU. Uses structure and sequence-specific RNA recognition, binding to a single-stranded region of the precursor and specifically recognizing bases -6 to -1. The exchange of Ccm1 for mS47 is coupled to the irreversible removal of precursor rRNA that is accompanied by conformational changes of the mitoribosomal proteins uS5m and mS26. These conformational changes signal completion of 5'-end rRNA processing through protection of the mature 5'-end of the 15S rRNA and stabilization of mS47. The removal of the 5' precursor together with the dissociation of Ccm1 may be catalyzed by the 5'-3' exoribonuclease Pet127. Involved in the specific removal of group I introns in mitochondrial encoded transcripts.</text>
</comment>
<keyword evidence="7" id="KW-1185">Reference proteome</keyword>
<evidence type="ECO:0000256" key="3">
    <source>
        <dbReference type="ARBA" id="ARBA00044493"/>
    </source>
</evidence>
<dbReference type="Proteomes" id="UP001355207">
    <property type="component" value="Chromosome 4"/>
</dbReference>
<dbReference type="InterPro" id="IPR011990">
    <property type="entry name" value="TPR-like_helical_dom_sf"/>
</dbReference>
<keyword evidence="2" id="KW-0677">Repeat</keyword>
<protein>
    <submittedName>
        <fullName evidence="6">Uncharacterized protein</fullName>
    </submittedName>
</protein>
<dbReference type="GeneID" id="91094205"/>
<dbReference type="Gene3D" id="1.25.40.10">
    <property type="entry name" value="Tetratricopeptide repeat domain"/>
    <property type="match status" value="1"/>
</dbReference>
<sequence>MSNKVKVVTCLSTALRPRSRIRSPSSISTVPKWNNHNQANLTIYDPNLPGCSKWFSSINPSSTISQRSFFTPNTQSQNRLHTVTNQSSYDDGHNIEEENSSRKHHVKTPHLPLPPSLPYSPNSYPFKRHLEILSLSLYSTPDESWSVYTALHSSLGQYIPDETFKSLISHQADHAEQRRAWHRVKALLRLAKKCRMSLGEIDSETLIKVLRLGFRRYRALPEDGGKKEEDYRLIRILWSTLEEKLGVAQIPHEVKRGWLGLQHVRLQIFKKTNNMNQMIGIEETALDMVRKGAASELGFYMGQILISSSGSTKEGLEQSLRNLIWCIAQGVDIKQVHLLKTIRKLGNIWSDQGEDGLEKLNEKIPLMMNSLNVEAVSNTSRILYQALGTATRRARSRVQKALLLVEENKITIGEMISRGISISISAQTDTIVKLKAAIRLLELAIQNKDNSCEALISAITIALYNAKKTATTASEIDKLIIQYARLIHESQITVQLPSQSIMSLLRLILSSLPSPEAYILSRKIYQYARSASPPFIWSRKNSALWQKLFRYSLSTSDPQLHFASRLYTDLMADGIPIRRTDALMLIRAIGSKSSPSRAILLERHIKDYLWSSYGSKSPLILALTQGLSKGGIKDTDLALNLAARISEGKPLQSSVIELVIGQLSKSTRKGDRLKIFHLLRNQLTDDKHTAIKNYNTVLSYLINSSKRNSISDDVEESQSQHQGQLSHSEGLAYAIYLYREMIDKGIKPNGRTISTMIRSLIDSGYLDSALSVFKACTKQSHLHPDNSFLIKSNSVGRLMVNLAMNNRFKQAYEVESDWRKVSTTRNQRSWDKGVIGARLLVDIKSGKQVDVQEVMLKAGWEGKKGFLNFLETLKPPSPPPQTIEEKIEDIVNQPTTEDKHFSRSERVQTSFWDSETKAIQERKAIEGRKEGIDSCMSSNLGLL</sequence>
<evidence type="ECO:0000256" key="1">
    <source>
        <dbReference type="ARBA" id="ARBA00006192"/>
    </source>
</evidence>
<evidence type="ECO:0000256" key="5">
    <source>
        <dbReference type="SAM" id="MobiDB-lite"/>
    </source>
</evidence>
<dbReference type="RefSeq" id="XP_066075385.1">
    <property type="nucleotide sequence ID" value="XM_066219288.1"/>
</dbReference>
<dbReference type="EMBL" id="CP144101">
    <property type="protein sequence ID" value="WWC88622.1"/>
    <property type="molecule type" value="Genomic_DNA"/>
</dbReference>
<comment type="subunit">
    <text evidence="4">Binds to mitochondrial small subunit 15S rRNA.</text>
</comment>
<name>A0AAX4JTC4_9TREE</name>
<feature type="region of interest" description="Disordered" evidence="5">
    <location>
        <begin position="84"/>
        <end position="114"/>
    </location>
</feature>
<dbReference type="AlphaFoldDB" id="A0AAX4JTC4"/>
<feature type="compositionally biased region" description="Basic and acidic residues" evidence="5">
    <location>
        <begin position="90"/>
        <end position="101"/>
    </location>
</feature>
<reference evidence="6 7" key="1">
    <citation type="submission" date="2024-01" db="EMBL/GenBank/DDBJ databases">
        <title>Comparative genomics of Cryptococcus and Kwoniella reveals pathogenesis evolution and contrasting modes of karyotype evolution via chromosome fusion or intercentromeric recombination.</title>
        <authorList>
            <person name="Coelho M.A."/>
            <person name="David-Palma M."/>
            <person name="Shea T."/>
            <person name="Bowers K."/>
            <person name="McGinley-Smith S."/>
            <person name="Mohammad A.W."/>
            <person name="Gnirke A."/>
            <person name="Yurkov A.M."/>
            <person name="Nowrousian M."/>
            <person name="Sun S."/>
            <person name="Cuomo C.A."/>
            <person name="Heitman J."/>
        </authorList>
    </citation>
    <scope>NUCLEOTIDE SEQUENCE [LARGE SCALE GENOMIC DNA]</scope>
    <source>
        <strain evidence="6 7">CBS 6074</strain>
    </source>
</reference>
<accession>A0AAX4JTC4</accession>
<evidence type="ECO:0000256" key="2">
    <source>
        <dbReference type="ARBA" id="ARBA00022737"/>
    </source>
</evidence>
<dbReference type="PANTHER" id="PTHR47936:SF1">
    <property type="entry name" value="PENTATRICOPEPTIDE REPEAT-CONTAINING PROTEIN GUN1, CHLOROPLASTIC"/>
    <property type="match status" value="1"/>
</dbReference>
<organism evidence="6 7">
    <name type="scientific">Kwoniella dendrophila CBS 6074</name>
    <dbReference type="NCBI Taxonomy" id="1295534"/>
    <lineage>
        <taxon>Eukaryota</taxon>
        <taxon>Fungi</taxon>
        <taxon>Dikarya</taxon>
        <taxon>Basidiomycota</taxon>
        <taxon>Agaricomycotina</taxon>
        <taxon>Tremellomycetes</taxon>
        <taxon>Tremellales</taxon>
        <taxon>Cryptococcaceae</taxon>
        <taxon>Kwoniella</taxon>
    </lineage>
</organism>